<name>A0A117PEP1_9ACTN</name>
<evidence type="ECO:0000256" key="1">
    <source>
        <dbReference type="SAM" id="MobiDB-lite"/>
    </source>
</evidence>
<dbReference type="EMBL" id="LMWJ01000007">
    <property type="protein sequence ID" value="KUM78199.1"/>
    <property type="molecule type" value="Genomic_DNA"/>
</dbReference>
<evidence type="ECO:0000313" key="3">
    <source>
        <dbReference type="Proteomes" id="UP000054024"/>
    </source>
</evidence>
<comment type="caution">
    <text evidence="2">The sequence shown here is derived from an EMBL/GenBank/DDBJ whole genome shotgun (WGS) entry which is preliminary data.</text>
</comment>
<gene>
    <name evidence="2" type="ORF">AQI70_11965</name>
</gene>
<dbReference type="Proteomes" id="UP000054024">
    <property type="component" value="Unassembled WGS sequence"/>
</dbReference>
<dbReference type="STRING" id="146536.AQI70_11965"/>
<feature type="region of interest" description="Disordered" evidence="1">
    <location>
        <begin position="1"/>
        <end position="108"/>
    </location>
</feature>
<protein>
    <submittedName>
        <fullName evidence="2">Uncharacterized protein</fullName>
    </submittedName>
</protein>
<feature type="compositionally biased region" description="Low complexity" evidence="1">
    <location>
        <begin position="99"/>
        <end position="108"/>
    </location>
</feature>
<feature type="compositionally biased region" description="Basic and acidic residues" evidence="1">
    <location>
        <begin position="68"/>
        <end position="81"/>
    </location>
</feature>
<keyword evidence="3" id="KW-1185">Reference proteome</keyword>
<dbReference type="RefSeq" id="WP_062147399.1">
    <property type="nucleotide sequence ID" value="NZ_KQ947986.1"/>
</dbReference>
<accession>A0A117PEP1</accession>
<sequence length="134" mass="14220">MRVFSRKFGRPPASALPVTLPPSAAHGSPAPRFRGGGTWQHATALTGRRRHDGVLTPTADTPLSGARIEARPTRAPSRDIHPPPGTSYDVDRGTTVKGPATLTPYPAPLTVTPAFVNPRAEGADLALRALHRPR</sequence>
<organism evidence="2 3">
    <name type="scientific">Streptomyces curacoi</name>
    <dbReference type="NCBI Taxonomy" id="146536"/>
    <lineage>
        <taxon>Bacteria</taxon>
        <taxon>Bacillati</taxon>
        <taxon>Actinomycetota</taxon>
        <taxon>Actinomycetes</taxon>
        <taxon>Kitasatosporales</taxon>
        <taxon>Streptomycetaceae</taxon>
        <taxon>Streptomyces</taxon>
    </lineage>
</organism>
<proteinExistence type="predicted"/>
<reference evidence="2 3" key="1">
    <citation type="submission" date="2015-10" db="EMBL/GenBank/DDBJ databases">
        <title>Draft genome sequence of Streptomyces curacoi DSM 40107, type strain for the species Streptomyces curacoi.</title>
        <authorList>
            <person name="Ruckert C."/>
            <person name="Winkler A."/>
            <person name="Kalinowski J."/>
            <person name="Kampfer P."/>
            <person name="Glaeser S."/>
        </authorList>
    </citation>
    <scope>NUCLEOTIDE SEQUENCE [LARGE SCALE GENOMIC DNA]</scope>
    <source>
        <strain evidence="2 3">DSM 40107</strain>
    </source>
</reference>
<dbReference type="AlphaFoldDB" id="A0A117PEP1"/>
<evidence type="ECO:0000313" key="2">
    <source>
        <dbReference type="EMBL" id="KUM78199.1"/>
    </source>
</evidence>